<dbReference type="EC" id="3.5.2.17" evidence="7"/>
<evidence type="ECO:0000256" key="7">
    <source>
        <dbReference type="RuleBase" id="RU361270"/>
    </source>
</evidence>
<dbReference type="PANTHER" id="PTHR10395">
    <property type="entry name" value="URICASE AND TRANSTHYRETIN-RELATED"/>
    <property type="match status" value="1"/>
</dbReference>
<dbReference type="RefSeq" id="WP_013383776.1">
    <property type="nucleotide sequence ID" value="NC_017384.1"/>
</dbReference>
<proteinExistence type="inferred from homology"/>
<dbReference type="EMBL" id="CP002018">
    <property type="protein sequence ID" value="AEM40333.1"/>
    <property type="molecule type" value="Genomic_DNA"/>
</dbReference>
<dbReference type="GO" id="GO:0006144">
    <property type="term" value="P:purine nucleobase metabolic process"/>
    <property type="evidence" value="ECO:0007669"/>
    <property type="project" value="UniProtKB-KW"/>
</dbReference>
<dbReference type="InterPro" id="IPR023418">
    <property type="entry name" value="Thyroxine_BS"/>
</dbReference>
<protein>
    <recommendedName>
        <fullName evidence="7">5-hydroxyisourate hydrolase</fullName>
        <shortName evidence="7">HIU hydrolase</shortName>
        <shortName evidence="7">HIUHase</shortName>
        <ecNumber evidence="7">3.5.2.17</ecNumber>
    </recommendedName>
</protein>
<dbReference type="GO" id="GO:0033971">
    <property type="term" value="F:hydroxyisourate hydrolase activity"/>
    <property type="evidence" value="ECO:0007669"/>
    <property type="project" value="UniProtKB-EC"/>
</dbReference>
<evidence type="ECO:0000256" key="3">
    <source>
        <dbReference type="ARBA" id="ARBA00009850"/>
    </source>
</evidence>
<comment type="similarity">
    <text evidence="3 7">Belongs to the transthyretin family. 5-hydroxyisourate hydrolase subfamily.</text>
</comment>
<evidence type="ECO:0000313" key="9">
    <source>
        <dbReference type="EMBL" id="AEM40333.1"/>
    </source>
</evidence>
<dbReference type="InterPro" id="IPR023416">
    <property type="entry name" value="Transthyretin/HIU_hydrolase_d"/>
</dbReference>
<name>F9Y392_KETVW</name>
<evidence type="ECO:0000256" key="2">
    <source>
        <dbReference type="ARBA" id="ARBA00002704"/>
    </source>
</evidence>
<dbReference type="AlphaFoldDB" id="F9Y392"/>
<evidence type="ECO:0000256" key="4">
    <source>
        <dbReference type="ARBA" id="ARBA00011881"/>
    </source>
</evidence>
<dbReference type="Proteomes" id="UP000000692">
    <property type="component" value="Chromosome"/>
</dbReference>
<feature type="domain" description="Transthyretin/hydroxyisourate hydrolase" evidence="8">
    <location>
        <begin position="6"/>
        <end position="110"/>
    </location>
</feature>
<comment type="catalytic activity">
    <reaction evidence="1 7">
        <text>5-hydroxyisourate + H2O = 5-hydroxy-2-oxo-4-ureido-2,5-dihydro-1H-imidazole-5-carboxylate + H(+)</text>
        <dbReference type="Rhea" id="RHEA:23736"/>
        <dbReference type="ChEBI" id="CHEBI:15377"/>
        <dbReference type="ChEBI" id="CHEBI:15378"/>
        <dbReference type="ChEBI" id="CHEBI:18072"/>
        <dbReference type="ChEBI" id="CHEBI:58639"/>
        <dbReference type="EC" id="3.5.2.17"/>
    </reaction>
</comment>
<dbReference type="InterPro" id="IPR014306">
    <property type="entry name" value="Hydroxyisourate_hydrolase"/>
</dbReference>
<keyword evidence="6 7" id="KW-0378">Hydrolase</keyword>
<evidence type="ECO:0000256" key="6">
    <source>
        <dbReference type="ARBA" id="ARBA00022801"/>
    </source>
</evidence>
<organism evidence="9 10">
    <name type="scientific">Ketogulonicigenium vulgare (strain WSH-001)</name>
    <dbReference type="NCBI Taxonomy" id="759362"/>
    <lineage>
        <taxon>Bacteria</taxon>
        <taxon>Pseudomonadati</taxon>
        <taxon>Pseudomonadota</taxon>
        <taxon>Alphaproteobacteria</taxon>
        <taxon>Rhodobacterales</taxon>
        <taxon>Roseobacteraceae</taxon>
        <taxon>Ketogulonicigenium</taxon>
    </lineage>
</organism>
<dbReference type="Gene3D" id="2.60.40.180">
    <property type="entry name" value="Transthyretin/hydroxyisourate hydrolase domain"/>
    <property type="match status" value="1"/>
</dbReference>
<evidence type="ECO:0000256" key="1">
    <source>
        <dbReference type="ARBA" id="ARBA00001043"/>
    </source>
</evidence>
<keyword evidence="5 7" id="KW-0659">Purine metabolism</keyword>
<gene>
    <name evidence="9" type="ordered locus">KVU_0495</name>
</gene>
<dbReference type="InterPro" id="IPR023419">
    <property type="entry name" value="Transthyretin_CS"/>
</dbReference>
<dbReference type="PANTHER" id="PTHR10395:SF7">
    <property type="entry name" value="5-HYDROXYISOURATE HYDROLASE"/>
    <property type="match status" value="1"/>
</dbReference>
<evidence type="ECO:0000313" key="10">
    <source>
        <dbReference type="Proteomes" id="UP000000692"/>
    </source>
</evidence>
<dbReference type="Pfam" id="PF00576">
    <property type="entry name" value="Transthyretin"/>
    <property type="match status" value="1"/>
</dbReference>
<accession>F9Y392</accession>
<evidence type="ECO:0000259" key="8">
    <source>
        <dbReference type="Pfam" id="PF00576"/>
    </source>
</evidence>
<dbReference type="KEGG" id="kvl:KVU_0495"/>
<evidence type="ECO:0000256" key="5">
    <source>
        <dbReference type="ARBA" id="ARBA00022631"/>
    </source>
</evidence>
<dbReference type="CDD" id="cd05822">
    <property type="entry name" value="TLP_HIUase"/>
    <property type="match status" value="1"/>
</dbReference>
<dbReference type="eggNOG" id="COG2351">
    <property type="taxonomic scope" value="Bacteria"/>
</dbReference>
<comment type="function">
    <text evidence="2">Catalyzes the hydrolysis of 5-hydroxyisourate (HIU) to 2-oxo-4-hydroxy-4-carboxy-5-ureidoimidazoline (OHCU).</text>
</comment>
<dbReference type="PATRIC" id="fig|759362.5.peg.519"/>
<dbReference type="PROSITE" id="PS00768">
    <property type="entry name" value="TRANSTHYRETIN_1"/>
    <property type="match status" value="1"/>
</dbReference>
<dbReference type="PROSITE" id="PS00769">
    <property type="entry name" value="TRANSTHYRETIN_2"/>
    <property type="match status" value="1"/>
</dbReference>
<dbReference type="NCBIfam" id="TIGR02962">
    <property type="entry name" value="hdxy_isourate"/>
    <property type="match status" value="1"/>
</dbReference>
<dbReference type="HOGENOM" id="CLU_115536_1_1_5"/>
<dbReference type="SUPFAM" id="SSF49472">
    <property type="entry name" value="Transthyretin (synonym: prealbumin)"/>
    <property type="match status" value="1"/>
</dbReference>
<sequence>MSKGYLTTHVLDTATGTPAVGLKIELFSAGQLIASKVTNPDGRTDGAILPAEAFALGEYELVFHAGDYLRGAGLKGGFLDIIPIRFTMDQEDHYHVPLLLSPFGYSTYRGS</sequence>
<dbReference type="InterPro" id="IPR036817">
    <property type="entry name" value="Transthyretin/HIU_hydrolase_sf"/>
</dbReference>
<comment type="subunit">
    <text evidence="4 7">Homotetramer.</text>
</comment>
<dbReference type="OrthoDB" id="9792386at2"/>
<keyword evidence="10" id="KW-1185">Reference proteome</keyword>
<reference evidence="9 10" key="1">
    <citation type="journal article" date="2011" name="J. Bacteriol.">
        <title>Complete genome sequence of the industrial strain Ketogulonicigenium vulgare WSH-001.</title>
        <authorList>
            <person name="Liu L."/>
            <person name="Li Y."/>
            <person name="Zhang J."/>
            <person name="Zhou Z."/>
            <person name="Liu J."/>
            <person name="Li X."/>
            <person name="Zhou J."/>
            <person name="Du G."/>
            <person name="Wang L."/>
            <person name="Chen J."/>
        </authorList>
    </citation>
    <scope>NUCLEOTIDE SEQUENCE [LARGE SCALE GENOMIC DNA]</scope>
    <source>
        <strain evidence="9 10">WSH-001</strain>
    </source>
</reference>